<reference evidence="2 3" key="1">
    <citation type="journal article" date="2020" name="ISME J.">
        <title>Uncovering the hidden diversity of litter-decomposition mechanisms in mushroom-forming fungi.</title>
        <authorList>
            <person name="Floudas D."/>
            <person name="Bentzer J."/>
            <person name="Ahren D."/>
            <person name="Johansson T."/>
            <person name="Persson P."/>
            <person name="Tunlid A."/>
        </authorList>
    </citation>
    <scope>NUCLEOTIDE SEQUENCE [LARGE SCALE GENOMIC DNA]</scope>
    <source>
        <strain evidence="2 3">CBS 175.51</strain>
    </source>
</reference>
<protein>
    <submittedName>
        <fullName evidence="2">Uncharacterized protein</fullName>
    </submittedName>
</protein>
<dbReference type="EMBL" id="JAACJK010000163">
    <property type="protein sequence ID" value="KAF5326355.1"/>
    <property type="molecule type" value="Genomic_DNA"/>
</dbReference>
<feature type="compositionally biased region" description="Acidic residues" evidence="1">
    <location>
        <begin position="229"/>
        <end position="241"/>
    </location>
</feature>
<dbReference type="InterPro" id="IPR019651">
    <property type="entry name" value="Glutamate_DH_NAD-spec"/>
</dbReference>
<gene>
    <name evidence="2" type="ORF">D9611_000923</name>
</gene>
<evidence type="ECO:0000313" key="3">
    <source>
        <dbReference type="Proteomes" id="UP000541558"/>
    </source>
</evidence>
<evidence type="ECO:0000313" key="2">
    <source>
        <dbReference type="EMBL" id="KAF5326355.1"/>
    </source>
</evidence>
<sequence>MIMTEVLIRLGASSTSRVQLGSDGVNNALHLRKLLLQILRARTRAVLLDPVRGVLDRGENDLLVLVRDLATESLLVAELRLEPVDEGGKGVESLDTLALGLVLGSELLGVGDHAVNVLLAETALLVGDGDRLGLASSLVSGGDLHDTVGINLEGDLDLRNTTGRRGDAGKLELAEMVVVLGERTFTLEDLDKDGRLVVGGGGEDLALPGGDDGVTGDELGEDTTGGLDTEGEGADIDEDDISGSLSSREDTTLDGSTVGDGLIGVDSLGGLLAVEVLLEELLDLGDTGRTTDKNDLVDILLLDVGILQHLLDGLQGLAEEVDVELLELGASKGLREVVTVLEGFDFDADALLAGESALGLLNFTLELAESTEVLRDVGAGLLLVLLDEVLDDTVIEILTAEMGVTSGGQDLEDTVVDGEKGDIESSSSEIVDDDLGLTALLVETVGDGGSGGLVDDTEDMETGDGTGILGGLALSVVEVGGDGDDGVGDLVAKVGLSGLLHLAKDHGGNLFGSLERQLDRKRREGVKRYSRSPSFRPCA</sequence>
<organism evidence="2 3">
    <name type="scientific">Ephemerocybe angulata</name>
    <dbReference type="NCBI Taxonomy" id="980116"/>
    <lineage>
        <taxon>Eukaryota</taxon>
        <taxon>Fungi</taxon>
        <taxon>Dikarya</taxon>
        <taxon>Basidiomycota</taxon>
        <taxon>Agaricomycotina</taxon>
        <taxon>Agaricomycetes</taxon>
        <taxon>Agaricomycetidae</taxon>
        <taxon>Agaricales</taxon>
        <taxon>Agaricineae</taxon>
        <taxon>Psathyrellaceae</taxon>
        <taxon>Ephemerocybe</taxon>
    </lineage>
</organism>
<name>A0A8H5BN91_9AGAR</name>
<keyword evidence="3" id="KW-1185">Reference proteome</keyword>
<dbReference type="Pfam" id="PF10712">
    <property type="entry name" value="NAD-GH"/>
    <property type="match status" value="1"/>
</dbReference>
<dbReference type="OrthoDB" id="2017405at2759"/>
<comment type="caution">
    <text evidence="2">The sequence shown here is derived from an EMBL/GenBank/DDBJ whole genome shotgun (WGS) entry which is preliminary data.</text>
</comment>
<evidence type="ECO:0000256" key="1">
    <source>
        <dbReference type="SAM" id="MobiDB-lite"/>
    </source>
</evidence>
<dbReference type="Proteomes" id="UP000541558">
    <property type="component" value="Unassembled WGS sequence"/>
</dbReference>
<feature type="region of interest" description="Disordered" evidence="1">
    <location>
        <begin position="201"/>
        <end position="253"/>
    </location>
</feature>
<dbReference type="AlphaFoldDB" id="A0A8H5BN91"/>
<accession>A0A8H5BN91</accession>
<proteinExistence type="predicted"/>